<keyword evidence="2" id="KW-1185">Reference proteome</keyword>
<dbReference type="OrthoDB" id="3210860at2"/>
<dbReference type="EMBL" id="PPCV01000001">
    <property type="protein sequence ID" value="RXW33669.1"/>
    <property type="molecule type" value="Genomic_DNA"/>
</dbReference>
<protein>
    <submittedName>
        <fullName evidence="1">DUF3145 domain-containing protein</fullName>
    </submittedName>
</protein>
<name>A0A4Q2EJU6_9ACTN</name>
<reference evidence="1 2" key="1">
    <citation type="submission" date="2018-01" db="EMBL/GenBank/DDBJ databases">
        <title>Lactibacter flavus gen. nov., sp. nov., a novel bacterium of the family Propionibacteriaceae isolated from raw milk and dairy products.</title>
        <authorList>
            <person name="Wenning M."/>
            <person name="Breitenwieser F."/>
            <person name="Huptas C."/>
            <person name="von Neubeck M."/>
            <person name="Busse H.-J."/>
            <person name="Scherer S."/>
        </authorList>
    </citation>
    <scope>NUCLEOTIDE SEQUENCE [LARGE SCALE GENOMIC DNA]</scope>
    <source>
        <strain evidence="1 2">VG341</strain>
    </source>
</reference>
<dbReference type="Proteomes" id="UP000290624">
    <property type="component" value="Unassembled WGS sequence"/>
</dbReference>
<accession>A0A4Q2EJU6</accession>
<dbReference type="AlphaFoldDB" id="A0A4Q2EJU6"/>
<sequence>MLTIMSAPSPLCPHVEWALGGVLGMPISLDWRPQPAERGSYRSEFSWTGAPGMTARIVSALKRWPRLRFEASDAGSATAEPERYSYTPTLGVFHAMTTLNGDVVIREDQLRGAMLSARGDAEALQEELEALLGSAWDEELDVFRQAGEGESLRWLHEVG</sequence>
<evidence type="ECO:0000313" key="1">
    <source>
        <dbReference type="EMBL" id="RXW33669.1"/>
    </source>
</evidence>
<gene>
    <name evidence="1" type="ORF">C1706_00055</name>
</gene>
<dbReference type="InterPro" id="IPR021491">
    <property type="entry name" value="DUF3145"/>
</dbReference>
<dbReference type="Pfam" id="PF11343">
    <property type="entry name" value="DUF3145"/>
    <property type="match status" value="1"/>
</dbReference>
<proteinExistence type="predicted"/>
<evidence type="ECO:0000313" key="2">
    <source>
        <dbReference type="Proteomes" id="UP000290624"/>
    </source>
</evidence>
<organism evidence="1 2">
    <name type="scientific">Propioniciclava flava</name>
    <dbReference type="NCBI Taxonomy" id="2072026"/>
    <lineage>
        <taxon>Bacteria</taxon>
        <taxon>Bacillati</taxon>
        <taxon>Actinomycetota</taxon>
        <taxon>Actinomycetes</taxon>
        <taxon>Propionibacteriales</taxon>
        <taxon>Propionibacteriaceae</taxon>
        <taxon>Propioniciclava</taxon>
    </lineage>
</organism>
<comment type="caution">
    <text evidence="1">The sequence shown here is derived from an EMBL/GenBank/DDBJ whole genome shotgun (WGS) entry which is preliminary data.</text>
</comment>